<dbReference type="AlphaFoldDB" id="A0A1G9LSB7"/>
<dbReference type="InterPro" id="IPR006091">
    <property type="entry name" value="Acyl-CoA_Oxase/DH_mid-dom"/>
</dbReference>
<dbReference type="PANTHER" id="PTHR43884:SF22">
    <property type="entry name" value="BLR3437 PROTEIN"/>
    <property type="match status" value="1"/>
</dbReference>
<feature type="domain" description="Acyl-CoA oxidase/dehydrogenase middle" evidence="8">
    <location>
        <begin position="126"/>
        <end position="199"/>
    </location>
</feature>
<accession>A0A1G9LSB7</accession>
<dbReference type="InterPro" id="IPR006089">
    <property type="entry name" value="Acyl-CoA_DH_CS"/>
</dbReference>
<evidence type="ECO:0000259" key="8">
    <source>
        <dbReference type="Pfam" id="PF02770"/>
    </source>
</evidence>
<dbReference type="GO" id="GO:0003995">
    <property type="term" value="F:acyl-CoA dehydrogenase activity"/>
    <property type="evidence" value="ECO:0007669"/>
    <property type="project" value="InterPro"/>
</dbReference>
<dbReference type="SUPFAM" id="SSF47203">
    <property type="entry name" value="Acyl-CoA dehydrogenase C-terminal domain-like"/>
    <property type="match status" value="1"/>
</dbReference>
<evidence type="ECO:0000259" key="7">
    <source>
        <dbReference type="Pfam" id="PF00441"/>
    </source>
</evidence>
<organism evidence="10 11">
    <name type="scientific">Maricaulis salignorans</name>
    <dbReference type="NCBI Taxonomy" id="144026"/>
    <lineage>
        <taxon>Bacteria</taxon>
        <taxon>Pseudomonadati</taxon>
        <taxon>Pseudomonadota</taxon>
        <taxon>Alphaproteobacteria</taxon>
        <taxon>Maricaulales</taxon>
        <taxon>Maricaulaceae</taxon>
        <taxon>Maricaulis</taxon>
    </lineage>
</organism>
<evidence type="ECO:0000256" key="5">
    <source>
        <dbReference type="ARBA" id="ARBA00023002"/>
    </source>
</evidence>
<keyword evidence="4 6" id="KW-0274">FAD</keyword>
<dbReference type="OrthoDB" id="9775090at2"/>
<dbReference type="Gene3D" id="2.40.110.10">
    <property type="entry name" value="Butyryl-CoA Dehydrogenase, subunit A, domain 2"/>
    <property type="match status" value="1"/>
</dbReference>
<evidence type="ECO:0000259" key="9">
    <source>
        <dbReference type="Pfam" id="PF02771"/>
    </source>
</evidence>
<evidence type="ECO:0000256" key="3">
    <source>
        <dbReference type="ARBA" id="ARBA00022630"/>
    </source>
</evidence>
<dbReference type="Pfam" id="PF02771">
    <property type="entry name" value="Acyl-CoA_dh_N"/>
    <property type="match status" value="1"/>
</dbReference>
<sequence length="502" mass="53639">MLKTTPTPETDAELRERVDRLCAERFMPIVNGWKDHGRTCRPLIEAIAEEGLFGLTLPAEYGGAGRVERYSAILCLLRERFGYHDALIDTQFAIQGLGTNAILRMGTDDQRDRYLPGLVEGKTLFSFALTEPHSGSDVLGMRTRARRDGDGWVLNGSKMFISGAPDSDVYITFARTGDDDKRSVTAFLMETGMPGFTARGGIALQAPHAIGYLDFDECRIPDSQRLGEVGQGLRAALGTLEIFRPSVGSATLGMARRALDLALAFSTSREAFGGHLSDLDGIRLKLGIMAAMVEGGAALVDRAANLRDSGQSTIVEGAVSKAFATESAVEVIYQSQQIHGGRGVIVGEEIEMISRAVRPTTIYEGASEVQRSIIGRAEAKRVKAGGARPAIALNTAPADLRALLEVLRTTYESWIGAAGEAIDTPAFHVRLAETAMAVEAAETCPAGHARYILALSAARVLSGNIARTGGTTDCAPVTRAVRAIERGEDAFALAIAEQLIDG</sequence>
<dbReference type="STRING" id="144026.SAMN04488568_101191"/>
<feature type="domain" description="Acyl-CoA dehydrogenase/oxidase C-terminal" evidence="7">
    <location>
        <begin position="230"/>
        <end position="377"/>
    </location>
</feature>
<dbReference type="InterPro" id="IPR036250">
    <property type="entry name" value="AcylCo_DH-like_C"/>
</dbReference>
<dbReference type="GO" id="GO:0050660">
    <property type="term" value="F:flavin adenine dinucleotide binding"/>
    <property type="evidence" value="ECO:0007669"/>
    <property type="project" value="InterPro"/>
</dbReference>
<evidence type="ECO:0000256" key="4">
    <source>
        <dbReference type="ARBA" id="ARBA00022827"/>
    </source>
</evidence>
<dbReference type="InterPro" id="IPR013786">
    <property type="entry name" value="AcylCoA_DH/ox_N"/>
</dbReference>
<dbReference type="Proteomes" id="UP000199759">
    <property type="component" value="Unassembled WGS sequence"/>
</dbReference>
<evidence type="ECO:0000256" key="1">
    <source>
        <dbReference type="ARBA" id="ARBA00001974"/>
    </source>
</evidence>
<dbReference type="SUPFAM" id="SSF56645">
    <property type="entry name" value="Acyl-CoA dehydrogenase NM domain-like"/>
    <property type="match status" value="1"/>
</dbReference>
<dbReference type="PANTHER" id="PTHR43884">
    <property type="entry name" value="ACYL-COA DEHYDROGENASE"/>
    <property type="match status" value="1"/>
</dbReference>
<comment type="cofactor">
    <cofactor evidence="1 6">
        <name>FAD</name>
        <dbReference type="ChEBI" id="CHEBI:57692"/>
    </cofactor>
</comment>
<evidence type="ECO:0000313" key="10">
    <source>
        <dbReference type="EMBL" id="SDL64838.1"/>
    </source>
</evidence>
<keyword evidence="11" id="KW-1185">Reference proteome</keyword>
<evidence type="ECO:0000256" key="6">
    <source>
        <dbReference type="RuleBase" id="RU362125"/>
    </source>
</evidence>
<dbReference type="InterPro" id="IPR009075">
    <property type="entry name" value="AcylCo_DH/oxidase_C"/>
</dbReference>
<proteinExistence type="inferred from homology"/>
<gene>
    <name evidence="10" type="ORF">SAMN04488568_101191</name>
</gene>
<reference evidence="10 11" key="1">
    <citation type="submission" date="2016-10" db="EMBL/GenBank/DDBJ databases">
        <authorList>
            <person name="de Groot N.N."/>
        </authorList>
    </citation>
    <scope>NUCLEOTIDE SEQUENCE [LARGE SCALE GENOMIC DNA]</scope>
    <source>
        <strain evidence="10 11">DSM 16077</strain>
    </source>
</reference>
<dbReference type="Pfam" id="PF02770">
    <property type="entry name" value="Acyl-CoA_dh_M"/>
    <property type="match status" value="1"/>
</dbReference>
<feature type="domain" description="Acyl-CoA dehydrogenase/oxidase N-terminal" evidence="9">
    <location>
        <begin position="9"/>
        <end position="122"/>
    </location>
</feature>
<dbReference type="InterPro" id="IPR009100">
    <property type="entry name" value="AcylCoA_DH/oxidase_NM_dom_sf"/>
</dbReference>
<dbReference type="FunFam" id="2.40.110.10:FF:000002">
    <property type="entry name" value="Acyl-CoA dehydrogenase fadE12"/>
    <property type="match status" value="1"/>
</dbReference>
<dbReference type="RefSeq" id="WP_091765365.1">
    <property type="nucleotide sequence ID" value="NZ_FNHG01000001.1"/>
</dbReference>
<keyword evidence="3 6" id="KW-0285">Flavoprotein</keyword>
<dbReference type="Pfam" id="PF00441">
    <property type="entry name" value="Acyl-CoA_dh_1"/>
    <property type="match status" value="1"/>
</dbReference>
<dbReference type="InterPro" id="IPR046373">
    <property type="entry name" value="Acyl-CoA_Oxase/DH_mid-dom_sf"/>
</dbReference>
<evidence type="ECO:0000256" key="2">
    <source>
        <dbReference type="ARBA" id="ARBA00009347"/>
    </source>
</evidence>
<dbReference type="PROSITE" id="PS00072">
    <property type="entry name" value="ACYL_COA_DH_1"/>
    <property type="match status" value="1"/>
</dbReference>
<keyword evidence="5 6" id="KW-0560">Oxidoreductase</keyword>
<dbReference type="Gene3D" id="1.10.540.10">
    <property type="entry name" value="Acyl-CoA dehydrogenase/oxidase, N-terminal domain"/>
    <property type="match status" value="1"/>
</dbReference>
<dbReference type="EMBL" id="FNHG01000001">
    <property type="protein sequence ID" value="SDL64838.1"/>
    <property type="molecule type" value="Genomic_DNA"/>
</dbReference>
<comment type="similarity">
    <text evidence="2 6">Belongs to the acyl-CoA dehydrogenase family.</text>
</comment>
<dbReference type="InterPro" id="IPR037069">
    <property type="entry name" value="AcylCoA_DH/ox_N_sf"/>
</dbReference>
<dbReference type="Gene3D" id="1.20.140.10">
    <property type="entry name" value="Butyryl-CoA Dehydrogenase, subunit A, domain 3"/>
    <property type="match status" value="1"/>
</dbReference>
<protein>
    <submittedName>
        <fullName evidence="10">Acyl-CoA dehydrogenase</fullName>
    </submittedName>
</protein>
<name>A0A1G9LSB7_9PROT</name>
<evidence type="ECO:0000313" key="11">
    <source>
        <dbReference type="Proteomes" id="UP000199759"/>
    </source>
</evidence>